<reference evidence="3" key="1">
    <citation type="journal article" date="2019" name="Gigascience">
        <title>De novo genome assembly of the endangered Acer yangbiense, a plant species with extremely small populations endemic to Yunnan Province, China.</title>
        <authorList>
            <person name="Yang J."/>
            <person name="Wariss H.M."/>
            <person name="Tao L."/>
            <person name="Zhang R."/>
            <person name="Yun Q."/>
            <person name="Hollingsworth P."/>
            <person name="Dao Z."/>
            <person name="Luo G."/>
            <person name="Guo H."/>
            <person name="Ma Y."/>
            <person name="Sun W."/>
        </authorList>
    </citation>
    <scope>NUCLEOTIDE SEQUENCE [LARGE SCALE GENOMIC DNA]</scope>
    <source>
        <strain evidence="3">cv. Malutang</strain>
    </source>
</reference>
<gene>
    <name evidence="2" type="ORF">EZV62_028092</name>
</gene>
<keyword evidence="3" id="KW-1185">Reference proteome</keyword>
<dbReference type="AlphaFoldDB" id="A0A5C7GPC6"/>
<dbReference type="PANTHER" id="PTHR47723:SF21">
    <property type="entry name" value="POLYNUCLEOTIDYL TRANSFERASE, RIBONUCLEASE H-LIKE SUPERFAMILY PROTEIN"/>
    <property type="match status" value="1"/>
</dbReference>
<dbReference type="PANTHER" id="PTHR47723">
    <property type="entry name" value="OS05G0353850 PROTEIN"/>
    <property type="match status" value="1"/>
</dbReference>
<dbReference type="OrthoDB" id="1751580at2759"/>
<feature type="domain" description="RNase H type-1" evidence="1">
    <location>
        <begin position="204"/>
        <end position="273"/>
    </location>
</feature>
<evidence type="ECO:0000313" key="3">
    <source>
        <dbReference type="Proteomes" id="UP000323000"/>
    </source>
</evidence>
<dbReference type="InterPro" id="IPR053151">
    <property type="entry name" value="RNase_H-like"/>
</dbReference>
<evidence type="ECO:0000313" key="2">
    <source>
        <dbReference type="EMBL" id="TXG46410.1"/>
    </source>
</evidence>
<dbReference type="Proteomes" id="UP000323000">
    <property type="component" value="Unassembled WGS sequence"/>
</dbReference>
<name>A0A5C7GPC6_9ROSI</name>
<dbReference type="InterPro" id="IPR002156">
    <property type="entry name" value="RNaseH_domain"/>
</dbReference>
<dbReference type="GO" id="GO:0004523">
    <property type="term" value="F:RNA-DNA hybrid ribonuclease activity"/>
    <property type="evidence" value="ECO:0007669"/>
    <property type="project" value="InterPro"/>
</dbReference>
<proteinExistence type="predicted"/>
<dbReference type="Pfam" id="PF13456">
    <property type="entry name" value="RVT_3"/>
    <property type="match status" value="1"/>
</dbReference>
<dbReference type="EMBL" id="VAHF01000162">
    <property type="protein sequence ID" value="TXG46410.1"/>
    <property type="molecule type" value="Genomic_DNA"/>
</dbReference>
<comment type="caution">
    <text evidence="2">The sequence shown here is derived from an EMBL/GenBank/DDBJ whole genome shotgun (WGS) entry which is preliminary data.</text>
</comment>
<organism evidence="2 3">
    <name type="scientific">Acer yangbiense</name>
    <dbReference type="NCBI Taxonomy" id="1000413"/>
    <lineage>
        <taxon>Eukaryota</taxon>
        <taxon>Viridiplantae</taxon>
        <taxon>Streptophyta</taxon>
        <taxon>Embryophyta</taxon>
        <taxon>Tracheophyta</taxon>
        <taxon>Spermatophyta</taxon>
        <taxon>Magnoliopsida</taxon>
        <taxon>eudicotyledons</taxon>
        <taxon>Gunneridae</taxon>
        <taxon>Pentapetalae</taxon>
        <taxon>rosids</taxon>
        <taxon>malvids</taxon>
        <taxon>Sapindales</taxon>
        <taxon>Sapindaceae</taxon>
        <taxon>Hippocastanoideae</taxon>
        <taxon>Acereae</taxon>
        <taxon>Acer</taxon>
    </lineage>
</organism>
<sequence>MVPSSIWGFDLKDYKSGPDGAVRWRRLERRSGGCQDVVVGPIVFDVQAADEWRISECSRFDGAKQSDDVHKVESSCVKLKQGGFWTRNRWKKSKKWKYFQRVRLYCRRLPNSPHMSPSLAYGNGLVPAVLESDALSLVNTICLKVVPHTESLIKFHMENQTDMQLLLGGFPTRLTCRLGLCLIKQSLIKISDGESNRYVAAAGLAYGNGLVPAVLESDALSLVNTICLKVVPHTEVGVVVQDILNLLLNVNVASISFVPRIANKVAHGLAEFALDHACVSVWLDDCPLSVESLVLGDIPNIL</sequence>
<evidence type="ECO:0000259" key="1">
    <source>
        <dbReference type="Pfam" id="PF13456"/>
    </source>
</evidence>
<protein>
    <recommendedName>
        <fullName evidence="1">RNase H type-1 domain-containing protein</fullName>
    </recommendedName>
</protein>
<dbReference type="GO" id="GO:0003676">
    <property type="term" value="F:nucleic acid binding"/>
    <property type="evidence" value="ECO:0007669"/>
    <property type="project" value="InterPro"/>
</dbReference>
<accession>A0A5C7GPC6</accession>